<proteinExistence type="predicted"/>
<sequence length="100" mass="11666">MIVYGNLDRIICGEDKHQQLKKSLMRHIISKFEYELNSQLFLVATLLNVGTHSAWKSRSFGIQYYEKGIKHILSQYIANMSIESDVLEENRGDMKKNLMD</sequence>
<organism evidence="1 2">
    <name type="scientific">Brachionus plicatilis</name>
    <name type="common">Marine rotifer</name>
    <name type="synonym">Brachionus muelleri</name>
    <dbReference type="NCBI Taxonomy" id="10195"/>
    <lineage>
        <taxon>Eukaryota</taxon>
        <taxon>Metazoa</taxon>
        <taxon>Spiralia</taxon>
        <taxon>Gnathifera</taxon>
        <taxon>Rotifera</taxon>
        <taxon>Eurotatoria</taxon>
        <taxon>Monogononta</taxon>
        <taxon>Pseudotrocha</taxon>
        <taxon>Ploima</taxon>
        <taxon>Brachionidae</taxon>
        <taxon>Brachionus</taxon>
    </lineage>
</organism>
<evidence type="ECO:0000313" key="2">
    <source>
        <dbReference type="Proteomes" id="UP000276133"/>
    </source>
</evidence>
<dbReference type="EMBL" id="REGN01000309">
    <property type="protein sequence ID" value="RNA42864.1"/>
    <property type="molecule type" value="Genomic_DNA"/>
</dbReference>
<reference evidence="1 2" key="1">
    <citation type="journal article" date="2018" name="Sci. Rep.">
        <title>Genomic signatures of local adaptation to the degree of environmental predictability in rotifers.</title>
        <authorList>
            <person name="Franch-Gras L."/>
            <person name="Hahn C."/>
            <person name="Garcia-Roger E.M."/>
            <person name="Carmona M.J."/>
            <person name="Serra M."/>
            <person name="Gomez A."/>
        </authorList>
    </citation>
    <scope>NUCLEOTIDE SEQUENCE [LARGE SCALE GENOMIC DNA]</scope>
    <source>
        <strain evidence="1">HYR1</strain>
    </source>
</reference>
<comment type="caution">
    <text evidence="1">The sequence shown here is derived from an EMBL/GenBank/DDBJ whole genome shotgun (WGS) entry which is preliminary data.</text>
</comment>
<dbReference type="Proteomes" id="UP000276133">
    <property type="component" value="Unassembled WGS sequence"/>
</dbReference>
<keyword evidence="2" id="KW-1185">Reference proteome</keyword>
<name>A0A3M7T494_BRAPC</name>
<protein>
    <submittedName>
        <fullName evidence="1">Uncharacterized protein</fullName>
    </submittedName>
</protein>
<gene>
    <name evidence="1" type="ORF">BpHYR1_032317</name>
</gene>
<evidence type="ECO:0000313" key="1">
    <source>
        <dbReference type="EMBL" id="RNA42864.1"/>
    </source>
</evidence>
<accession>A0A3M7T494</accession>
<dbReference type="AlphaFoldDB" id="A0A3M7T494"/>